<keyword evidence="1" id="KW-0812">Transmembrane</keyword>
<name>A0A0P0WVA1_ORYSJ</name>
<dbReference type="AlphaFoldDB" id="A0A0P0WVA1"/>
<keyword evidence="1" id="KW-1133">Transmembrane helix</keyword>
<reference evidence="2 3" key="3">
    <citation type="journal article" date="2013" name="Rice">
        <title>Improvement of the Oryza sativa Nipponbare reference genome using next generation sequence and optical map data.</title>
        <authorList>
            <person name="Kawahara Y."/>
            <person name="de la Bastide M."/>
            <person name="Hamilton J.P."/>
            <person name="Kanamori H."/>
            <person name="McCombie W.R."/>
            <person name="Ouyang S."/>
            <person name="Schwartz D.C."/>
            <person name="Tanaka T."/>
            <person name="Wu J."/>
            <person name="Zhou S."/>
            <person name="Childs K.L."/>
            <person name="Davidson R.M."/>
            <person name="Lin H."/>
            <person name="Quesada-Ocampo L."/>
            <person name="Vaillancourt B."/>
            <person name="Sakai H."/>
            <person name="Lee S.S."/>
            <person name="Kim J."/>
            <person name="Numa H."/>
            <person name="Itoh T."/>
            <person name="Buell C.R."/>
            <person name="Matsumoto T."/>
        </authorList>
    </citation>
    <scope>NUCLEOTIDE SEQUENCE [LARGE SCALE GENOMIC DNA]</scope>
    <source>
        <strain evidence="3">cv. Nipponbare</strain>
    </source>
</reference>
<keyword evidence="3" id="KW-1185">Reference proteome</keyword>
<dbReference type="eggNOG" id="ENOG502R87T">
    <property type="taxonomic scope" value="Eukaryota"/>
</dbReference>
<dbReference type="Proteomes" id="UP000059680">
    <property type="component" value="Chromosome 6"/>
</dbReference>
<reference evidence="2 3" key="2">
    <citation type="journal article" date="2013" name="Plant Cell Physiol.">
        <title>Rice Annotation Project Database (RAP-DB): an integrative and interactive database for rice genomics.</title>
        <authorList>
            <person name="Sakai H."/>
            <person name="Lee S.S."/>
            <person name="Tanaka T."/>
            <person name="Numa H."/>
            <person name="Kim J."/>
            <person name="Kawahara Y."/>
            <person name="Wakimoto H."/>
            <person name="Yang C.C."/>
            <person name="Iwamoto M."/>
            <person name="Abe T."/>
            <person name="Yamada Y."/>
            <person name="Muto A."/>
            <person name="Inokuchi H."/>
            <person name="Ikemura T."/>
            <person name="Matsumoto T."/>
            <person name="Sasaki T."/>
            <person name="Itoh T."/>
        </authorList>
    </citation>
    <scope>NUCLEOTIDE SEQUENCE [LARGE SCALE GENOMIC DNA]</scope>
    <source>
        <strain evidence="3">cv. Nipponbare</strain>
    </source>
</reference>
<dbReference type="PaxDb" id="39947-A0A0P0WVA1"/>
<accession>A0A0P0WVA1</accession>
<gene>
    <name evidence="2" type="ordered locus">Os06g0274950</name>
    <name evidence="2" type="ORF">OSNPB_060274950</name>
</gene>
<keyword evidence="1" id="KW-0472">Membrane</keyword>
<evidence type="ECO:0000313" key="3">
    <source>
        <dbReference type="Proteomes" id="UP000059680"/>
    </source>
</evidence>
<evidence type="ECO:0000256" key="1">
    <source>
        <dbReference type="SAM" id="Phobius"/>
    </source>
</evidence>
<dbReference type="EMBL" id="AP014962">
    <property type="protein sequence ID" value="BAS97222.1"/>
    <property type="molecule type" value="Genomic_DNA"/>
</dbReference>
<dbReference type="InParanoid" id="A0A0P0WVA1"/>
<evidence type="ECO:0000313" key="2">
    <source>
        <dbReference type="EMBL" id="BAS97222.1"/>
    </source>
</evidence>
<protein>
    <submittedName>
        <fullName evidence="2">Os06g0274950 protein</fullName>
    </submittedName>
</protein>
<organism evidence="2 3">
    <name type="scientific">Oryza sativa subsp. japonica</name>
    <name type="common">Rice</name>
    <dbReference type="NCBI Taxonomy" id="39947"/>
    <lineage>
        <taxon>Eukaryota</taxon>
        <taxon>Viridiplantae</taxon>
        <taxon>Streptophyta</taxon>
        <taxon>Embryophyta</taxon>
        <taxon>Tracheophyta</taxon>
        <taxon>Spermatophyta</taxon>
        <taxon>Magnoliopsida</taxon>
        <taxon>Liliopsida</taxon>
        <taxon>Poales</taxon>
        <taxon>Poaceae</taxon>
        <taxon>BOP clade</taxon>
        <taxon>Oryzoideae</taxon>
        <taxon>Oryzeae</taxon>
        <taxon>Oryzinae</taxon>
        <taxon>Oryza</taxon>
        <taxon>Oryza sativa</taxon>
    </lineage>
</organism>
<feature type="transmembrane region" description="Helical" evidence="1">
    <location>
        <begin position="33"/>
        <end position="63"/>
    </location>
</feature>
<reference evidence="3" key="1">
    <citation type="journal article" date="2005" name="Nature">
        <title>The map-based sequence of the rice genome.</title>
        <authorList>
            <consortium name="International rice genome sequencing project (IRGSP)"/>
            <person name="Matsumoto T."/>
            <person name="Wu J."/>
            <person name="Kanamori H."/>
            <person name="Katayose Y."/>
            <person name="Fujisawa M."/>
            <person name="Namiki N."/>
            <person name="Mizuno H."/>
            <person name="Yamamoto K."/>
            <person name="Antonio B.A."/>
            <person name="Baba T."/>
            <person name="Sakata K."/>
            <person name="Nagamura Y."/>
            <person name="Aoki H."/>
            <person name="Arikawa K."/>
            <person name="Arita K."/>
            <person name="Bito T."/>
            <person name="Chiden Y."/>
            <person name="Fujitsuka N."/>
            <person name="Fukunaka R."/>
            <person name="Hamada M."/>
            <person name="Harada C."/>
            <person name="Hayashi A."/>
            <person name="Hijishita S."/>
            <person name="Honda M."/>
            <person name="Hosokawa S."/>
            <person name="Ichikawa Y."/>
            <person name="Idonuma A."/>
            <person name="Iijima M."/>
            <person name="Ikeda M."/>
            <person name="Ikeno M."/>
            <person name="Ito K."/>
            <person name="Ito S."/>
            <person name="Ito T."/>
            <person name="Ito Y."/>
            <person name="Ito Y."/>
            <person name="Iwabuchi A."/>
            <person name="Kamiya K."/>
            <person name="Karasawa W."/>
            <person name="Kurita K."/>
            <person name="Katagiri S."/>
            <person name="Kikuta A."/>
            <person name="Kobayashi H."/>
            <person name="Kobayashi N."/>
            <person name="Machita K."/>
            <person name="Maehara T."/>
            <person name="Masukawa M."/>
            <person name="Mizubayashi T."/>
            <person name="Mukai Y."/>
            <person name="Nagasaki H."/>
            <person name="Nagata Y."/>
            <person name="Naito S."/>
            <person name="Nakashima M."/>
            <person name="Nakama Y."/>
            <person name="Nakamichi Y."/>
            <person name="Nakamura M."/>
            <person name="Meguro A."/>
            <person name="Negishi M."/>
            <person name="Ohta I."/>
            <person name="Ohta T."/>
            <person name="Okamoto M."/>
            <person name="Ono N."/>
            <person name="Saji S."/>
            <person name="Sakaguchi M."/>
            <person name="Sakai K."/>
            <person name="Shibata M."/>
            <person name="Shimokawa T."/>
            <person name="Song J."/>
            <person name="Takazaki Y."/>
            <person name="Terasawa K."/>
            <person name="Tsugane M."/>
            <person name="Tsuji K."/>
            <person name="Ueda S."/>
            <person name="Waki K."/>
            <person name="Yamagata H."/>
            <person name="Yamamoto M."/>
            <person name="Yamamoto S."/>
            <person name="Yamane H."/>
            <person name="Yoshiki S."/>
            <person name="Yoshihara R."/>
            <person name="Yukawa K."/>
            <person name="Zhong H."/>
            <person name="Yano M."/>
            <person name="Yuan Q."/>
            <person name="Ouyang S."/>
            <person name="Liu J."/>
            <person name="Jones K.M."/>
            <person name="Gansberger K."/>
            <person name="Moffat K."/>
            <person name="Hill J."/>
            <person name="Bera J."/>
            <person name="Fadrosh D."/>
            <person name="Jin S."/>
            <person name="Johri S."/>
            <person name="Kim M."/>
            <person name="Overton L."/>
            <person name="Reardon M."/>
            <person name="Tsitrin T."/>
            <person name="Vuong H."/>
            <person name="Weaver B."/>
            <person name="Ciecko A."/>
            <person name="Tallon L."/>
            <person name="Jackson J."/>
            <person name="Pai G."/>
            <person name="Aken S.V."/>
            <person name="Utterback T."/>
            <person name="Reidmuller S."/>
            <person name="Feldblyum T."/>
            <person name="Hsiao J."/>
            <person name="Zismann V."/>
            <person name="Iobst S."/>
            <person name="de Vazeille A.R."/>
            <person name="Buell C.R."/>
            <person name="Ying K."/>
            <person name="Li Y."/>
            <person name="Lu T."/>
            <person name="Huang Y."/>
            <person name="Zhao Q."/>
            <person name="Feng Q."/>
            <person name="Zhang L."/>
            <person name="Zhu J."/>
            <person name="Weng Q."/>
            <person name="Mu J."/>
            <person name="Lu Y."/>
            <person name="Fan D."/>
            <person name="Liu Y."/>
            <person name="Guan J."/>
            <person name="Zhang Y."/>
            <person name="Yu S."/>
            <person name="Liu X."/>
            <person name="Zhang Y."/>
            <person name="Hong G."/>
            <person name="Han B."/>
            <person name="Choisne N."/>
            <person name="Demange N."/>
            <person name="Orjeda G."/>
            <person name="Samain S."/>
            <person name="Cattolico L."/>
            <person name="Pelletier E."/>
            <person name="Couloux A."/>
            <person name="Segurens B."/>
            <person name="Wincker P."/>
            <person name="D'Hont A."/>
            <person name="Scarpelli C."/>
            <person name="Weissenbach J."/>
            <person name="Salanoubat M."/>
            <person name="Quetier F."/>
            <person name="Yu Y."/>
            <person name="Kim H.R."/>
            <person name="Rambo T."/>
            <person name="Currie J."/>
            <person name="Collura K."/>
            <person name="Luo M."/>
            <person name="Yang T."/>
            <person name="Ammiraju J.S.S."/>
            <person name="Engler F."/>
            <person name="Soderlund C."/>
            <person name="Wing R.A."/>
            <person name="Palmer L.E."/>
            <person name="de la Bastide M."/>
            <person name="Spiegel L."/>
            <person name="Nascimento L."/>
            <person name="Zutavern T."/>
            <person name="O'Shaughnessy A."/>
            <person name="Dike S."/>
            <person name="Dedhia N."/>
            <person name="Preston R."/>
            <person name="Balija V."/>
            <person name="McCombie W.R."/>
            <person name="Chow T."/>
            <person name="Chen H."/>
            <person name="Chung M."/>
            <person name="Chen C."/>
            <person name="Shaw J."/>
            <person name="Wu H."/>
            <person name="Hsiao K."/>
            <person name="Chao Y."/>
            <person name="Chu M."/>
            <person name="Cheng C."/>
            <person name="Hour A."/>
            <person name="Lee P."/>
            <person name="Lin S."/>
            <person name="Lin Y."/>
            <person name="Liou J."/>
            <person name="Liu S."/>
            <person name="Hsing Y."/>
            <person name="Raghuvanshi S."/>
            <person name="Mohanty A."/>
            <person name="Bharti A.K."/>
            <person name="Gaur A."/>
            <person name="Gupta V."/>
            <person name="Kumar D."/>
            <person name="Ravi V."/>
            <person name="Vij S."/>
            <person name="Kapur A."/>
            <person name="Khurana P."/>
            <person name="Khurana P."/>
            <person name="Khurana J.P."/>
            <person name="Tyagi A.K."/>
            <person name="Gaikwad K."/>
            <person name="Singh A."/>
            <person name="Dalal V."/>
            <person name="Srivastava S."/>
            <person name="Dixit A."/>
            <person name="Pal A.K."/>
            <person name="Ghazi I.A."/>
            <person name="Yadav M."/>
            <person name="Pandit A."/>
            <person name="Bhargava A."/>
            <person name="Sureshbabu K."/>
            <person name="Batra K."/>
            <person name="Sharma T.R."/>
            <person name="Mohapatra T."/>
            <person name="Singh N.K."/>
            <person name="Messing J."/>
            <person name="Nelson A.B."/>
            <person name="Fuks G."/>
            <person name="Kavchok S."/>
            <person name="Keizer G."/>
            <person name="Linton E."/>
            <person name="Llaca V."/>
            <person name="Song R."/>
            <person name="Tanyolac B."/>
            <person name="Young S."/>
            <person name="Ho-Il K."/>
            <person name="Hahn J.H."/>
            <person name="Sangsakoo G."/>
            <person name="Vanavichit A."/>
            <person name="de Mattos Luiz.A.T."/>
            <person name="Zimmer P.D."/>
            <person name="Malone G."/>
            <person name="Dellagostin O."/>
            <person name="de Oliveira A.C."/>
            <person name="Bevan M."/>
            <person name="Bancroft I."/>
            <person name="Minx P."/>
            <person name="Cordum H."/>
            <person name="Wilson R."/>
            <person name="Cheng Z."/>
            <person name="Jin W."/>
            <person name="Jiang J."/>
            <person name="Leong S.A."/>
            <person name="Iwama H."/>
            <person name="Gojobori T."/>
            <person name="Itoh T."/>
            <person name="Niimura Y."/>
            <person name="Fujii Y."/>
            <person name="Habara T."/>
            <person name="Sakai H."/>
            <person name="Sato Y."/>
            <person name="Wilson G."/>
            <person name="Kumar K."/>
            <person name="McCouch S."/>
            <person name="Juretic N."/>
            <person name="Hoen D."/>
            <person name="Wright S."/>
            <person name="Bruskiewich R."/>
            <person name="Bureau T."/>
            <person name="Miyao A."/>
            <person name="Hirochika H."/>
            <person name="Nishikawa T."/>
            <person name="Kadowaki K."/>
            <person name="Sugiura M."/>
            <person name="Burr B."/>
            <person name="Sasaki T."/>
        </authorList>
    </citation>
    <scope>NUCLEOTIDE SEQUENCE [LARGE SCALE GENOMIC DNA]</scope>
    <source>
        <strain evidence="3">cv. Nipponbare</strain>
    </source>
</reference>
<proteinExistence type="predicted"/>
<sequence>MHPILPILVVFDAVVVVRIVPDKIKVLIDFTKIHAVVAAVAVVVVVIVVVVVVVIVVVVVGIFGEEKPRVHLLVLVAEDGGGGHHRLSEDGGGRDGDGRERVRGVHLHVARHAQRGGVGAARERGRGALAGLAHPHALVAGRHAVGRVHPRVARRAQVRRVRAAVHHARRRAAPVARPRPWAAAPLSSSSSFASNSNLLVEHVATKIIIHERSSLACGSSSFSLHHMDKSIDPSYCVCPLSLCVVCVCVFSCSSTSHGSCGIL</sequence>
<dbReference type="Gramene" id="Os06t0274950-01">
    <property type="protein sequence ID" value="Os06t0274950-01"/>
    <property type="gene ID" value="Os06g0274950"/>
</dbReference>